<gene>
    <name evidence="1" type="ORF">JOQ06_016121</name>
</gene>
<comment type="caution">
    <text evidence="1">The sequence shown here is derived from an EMBL/GenBank/DDBJ whole genome shotgun (WGS) entry which is preliminary data.</text>
</comment>
<dbReference type="EMBL" id="JAPTMU010000018">
    <property type="protein sequence ID" value="KAJ4928329.1"/>
    <property type="molecule type" value="Genomic_DNA"/>
</dbReference>
<evidence type="ECO:0000313" key="1">
    <source>
        <dbReference type="EMBL" id="KAJ4928329.1"/>
    </source>
</evidence>
<keyword evidence="2" id="KW-1185">Reference proteome</keyword>
<dbReference type="AlphaFoldDB" id="A0AAD6AP56"/>
<dbReference type="Proteomes" id="UP001219934">
    <property type="component" value="Unassembled WGS sequence"/>
</dbReference>
<protein>
    <recommendedName>
        <fullName evidence="3">PiggyBac transposable element-derived protein domain-containing protein</fullName>
    </recommendedName>
</protein>
<evidence type="ECO:0008006" key="3">
    <source>
        <dbReference type="Google" id="ProtNLM"/>
    </source>
</evidence>
<reference evidence="1" key="1">
    <citation type="submission" date="2022-11" db="EMBL/GenBank/DDBJ databases">
        <title>Chromosome-level genome of Pogonophryne albipinna.</title>
        <authorList>
            <person name="Jo E."/>
        </authorList>
    </citation>
    <scope>NUCLEOTIDE SEQUENCE</scope>
    <source>
        <strain evidence="1">SGF0006</strain>
        <tissue evidence="1">Muscle</tissue>
    </source>
</reference>
<evidence type="ECO:0000313" key="2">
    <source>
        <dbReference type="Proteomes" id="UP001219934"/>
    </source>
</evidence>
<accession>A0AAD6AP56</accession>
<organism evidence="1 2">
    <name type="scientific">Pogonophryne albipinna</name>
    <dbReference type="NCBI Taxonomy" id="1090488"/>
    <lineage>
        <taxon>Eukaryota</taxon>
        <taxon>Metazoa</taxon>
        <taxon>Chordata</taxon>
        <taxon>Craniata</taxon>
        <taxon>Vertebrata</taxon>
        <taxon>Euteleostomi</taxon>
        <taxon>Actinopterygii</taxon>
        <taxon>Neopterygii</taxon>
        <taxon>Teleostei</taxon>
        <taxon>Neoteleostei</taxon>
        <taxon>Acanthomorphata</taxon>
        <taxon>Eupercaria</taxon>
        <taxon>Perciformes</taxon>
        <taxon>Notothenioidei</taxon>
        <taxon>Pogonophryne</taxon>
    </lineage>
</organism>
<proteinExistence type="predicted"/>
<sequence length="111" mass="12906">MSTWVVLTFMTNSHFFYSDIIGGTIDLLTFSRIVAQSLMQKFGTKPLSQGRRSLLAATVEHQARYDKSSHWPINTMHRFQSCRHCDKRTTYACEKCKAPLHIECFKMYHGQ</sequence>
<name>A0AAD6AP56_9TELE</name>